<keyword evidence="2" id="KW-0092">Biotin</keyword>
<comment type="catalytic activity">
    <reaction evidence="4">
        <text>biotin + L-lysyl-[protein] + ATP = N(6)-biotinyl-L-lysyl-[protein] + AMP + diphosphate + H(+)</text>
        <dbReference type="Rhea" id="RHEA:11756"/>
        <dbReference type="Rhea" id="RHEA-COMP:9752"/>
        <dbReference type="Rhea" id="RHEA-COMP:10505"/>
        <dbReference type="ChEBI" id="CHEBI:15378"/>
        <dbReference type="ChEBI" id="CHEBI:29969"/>
        <dbReference type="ChEBI" id="CHEBI:30616"/>
        <dbReference type="ChEBI" id="CHEBI:33019"/>
        <dbReference type="ChEBI" id="CHEBI:57586"/>
        <dbReference type="ChEBI" id="CHEBI:83144"/>
        <dbReference type="ChEBI" id="CHEBI:456215"/>
        <dbReference type="EC" id="6.3.4.15"/>
    </reaction>
</comment>
<dbReference type="InterPro" id="IPR004408">
    <property type="entry name" value="Biotin_CoA_COase_ligase"/>
</dbReference>
<organism evidence="6 7">
    <name type="scientific">Chitinophaga rhizophila</name>
    <dbReference type="NCBI Taxonomy" id="2866212"/>
    <lineage>
        <taxon>Bacteria</taxon>
        <taxon>Pseudomonadati</taxon>
        <taxon>Bacteroidota</taxon>
        <taxon>Chitinophagia</taxon>
        <taxon>Chitinophagales</taxon>
        <taxon>Chitinophagaceae</taxon>
        <taxon>Chitinophaga</taxon>
    </lineage>
</organism>
<accession>A0ABS7GDS1</accession>
<sequence>MIGQPLYILDTVDSTNNYAMEQVNIGHVTHGTAWFAMDQTAGKGQRGKQWLSPPGENIILTIALQPGMLPLSRQFMLSAAIALSTADWFSRYAGDETAIKWSNDLYWRDRKAGGILIENVLRGNTWQYAIIGIGVNLNQTTFSPHLPNPVSLKQITGKTWDPIELTRSLFTCIEERLKQLHPAQYDALMDDYKRKLFRFGQPATYRINGEYFEGIIQDVLPDGKLCLEKDGEILQLNFGEVEFVLVK</sequence>
<dbReference type="InterPro" id="IPR004143">
    <property type="entry name" value="BPL_LPL_catalytic"/>
</dbReference>
<proteinExistence type="predicted"/>
<dbReference type="PANTHER" id="PTHR12835:SF5">
    <property type="entry name" value="BIOTIN--PROTEIN LIGASE"/>
    <property type="match status" value="1"/>
</dbReference>
<keyword evidence="1 6" id="KW-0436">Ligase</keyword>
<dbReference type="Pfam" id="PF03099">
    <property type="entry name" value="BPL_LplA_LipB"/>
    <property type="match status" value="1"/>
</dbReference>
<evidence type="ECO:0000256" key="1">
    <source>
        <dbReference type="ARBA" id="ARBA00022598"/>
    </source>
</evidence>
<reference evidence="6 7" key="1">
    <citation type="submission" date="2021-08" db="EMBL/GenBank/DDBJ databases">
        <title>The genome sequence of Chitinophaga sp. B61.</title>
        <authorList>
            <person name="Zhang X."/>
        </authorList>
    </citation>
    <scope>NUCLEOTIDE SEQUENCE [LARGE SCALE GENOMIC DNA]</scope>
    <source>
        <strain evidence="6 7">B61</strain>
    </source>
</reference>
<evidence type="ECO:0000259" key="5">
    <source>
        <dbReference type="PROSITE" id="PS51733"/>
    </source>
</evidence>
<dbReference type="Pfam" id="PF02237">
    <property type="entry name" value="BPL_C"/>
    <property type="match status" value="1"/>
</dbReference>
<dbReference type="GO" id="GO:0004077">
    <property type="term" value="F:biotin--[biotin carboxyl-carrier protein] ligase activity"/>
    <property type="evidence" value="ECO:0007669"/>
    <property type="project" value="UniProtKB-EC"/>
</dbReference>
<dbReference type="InterPro" id="IPR045864">
    <property type="entry name" value="aa-tRNA-synth_II/BPL/LPL"/>
</dbReference>
<evidence type="ECO:0000313" key="7">
    <source>
        <dbReference type="Proteomes" id="UP000812961"/>
    </source>
</evidence>
<dbReference type="Proteomes" id="UP000812961">
    <property type="component" value="Unassembled WGS sequence"/>
</dbReference>
<dbReference type="PANTHER" id="PTHR12835">
    <property type="entry name" value="BIOTIN PROTEIN LIGASE"/>
    <property type="match status" value="1"/>
</dbReference>
<gene>
    <name evidence="6" type="ORF">K1Y79_15950</name>
</gene>
<name>A0ABS7GDS1_9BACT</name>
<dbReference type="NCBIfam" id="TIGR00121">
    <property type="entry name" value="birA_ligase"/>
    <property type="match status" value="1"/>
</dbReference>
<evidence type="ECO:0000256" key="2">
    <source>
        <dbReference type="ARBA" id="ARBA00023267"/>
    </source>
</evidence>
<dbReference type="Gene3D" id="3.30.930.10">
    <property type="entry name" value="Bira Bifunctional Protein, Domain 2"/>
    <property type="match status" value="1"/>
</dbReference>
<comment type="caution">
    <text evidence="6">The sequence shown here is derived from an EMBL/GenBank/DDBJ whole genome shotgun (WGS) entry which is preliminary data.</text>
</comment>
<dbReference type="EC" id="6.3.4.15" evidence="3"/>
<dbReference type="PROSITE" id="PS51733">
    <property type="entry name" value="BPL_LPL_CATALYTIC"/>
    <property type="match status" value="1"/>
</dbReference>
<evidence type="ECO:0000256" key="3">
    <source>
        <dbReference type="ARBA" id="ARBA00024227"/>
    </source>
</evidence>
<dbReference type="SUPFAM" id="SSF55681">
    <property type="entry name" value="Class II aaRS and biotin synthetases"/>
    <property type="match status" value="1"/>
</dbReference>
<evidence type="ECO:0000313" key="6">
    <source>
        <dbReference type="EMBL" id="MBW8685834.1"/>
    </source>
</evidence>
<dbReference type="InterPro" id="IPR003142">
    <property type="entry name" value="BPL_C"/>
</dbReference>
<protein>
    <recommendedName>
        <fullName evidence="3">biotin--[biotin carboxyl-carrier protein] ligase</fullName>
        <ecNumber evidence="3">6.3.4.15</ecNumber>
    </recommendedName>
</protein>
<dbReference type="CDD" id="cd16442">
    <property type="entry name" value="BPL"/>
    <property type="match status" value="1"/>
</dbReference>
<feature type="domain" description="BPL/LPL catalytic" evidence="5">
    <location>
        <begin position="1"/>
        <end position="181"/>
    </location>
</feature>
<evidence type="ECO:0000256" key="4">
    <source>
        <dbReference type="ARBA" id="ARBA00047846"/>
    </source>
</evidence>
<dbReference type="EMBL" id="JAICCF010000003">
    <property type="protein sequence ID" value="MBW8685834.1"/>
    <property type="molecule type" value="Genomic_DNA"/>
</dbReference>
<keyword evidence="7" id="KW-1185">Reference proteome</keyword>